<evidence type="ECO:0000259" key="3">
    <source>
        <dbReference type="PROSITE" id="PS50977"/>
    </source>
</evidence>
<dbReference type="EMBL" id="ATMT01000054">
    <property type="protein sequence ID" value="EPY06413.1"/>
    <property type="molecule type" value="Genomic_DNA"/>
</dbReference>
<dbReference type="PATRIC" id="fig|1117108.3.peg.3051"/>
<dbReference type="eggNOG" id="COG1309">
    <property type="taxonomic scope" value="Bacteria"/>
</dbReference>
<reference evidence="4 5" key="1">
    <citation type="submission" date="2013-05" db="EMBL/GenBank/DDBJ databases">
        <authorList>
            <person name="Strain E.A."/>
            <person name="Brown E."/>
            <person name="Allard M.W."/>
            <person name="Luo Y.L."/>
        </authorList>
    </citation>
    <scope>NUCLEOTIDE SEQUENCE [LARGE SCALE GENOMIC DNA]</scope>
    <source>
        <strain evidence="4 5">TS-15</strain>
    </source>
</reference>
<dbReference type="PANTHER" id="PTHR43479:SF11">
    <property type="entry name" value="ACREF_ENVCD OPERON REPRESSOR-RELATED"/>
    <property type="match status" value="1"/>
</dbReference>
<dbReference type="Pfam" id="PF00440">
    <property type="entry name" value="TetR_N"/>
    <property type="match status" value="1"/>
</dbReference>
<sequence length="181" mass="21266">MSTGKELFTQYGLKKTSVDEIVKACGIAKGSFYAFFQSKEELYYTIMQEEESFKDQKIREMLNNERSPKELLKGLFDLSFEMLETNPFLKRVQQRDEYELLIRKLPKDKLEEHIQADNRAGAELIKQWQEKQVIIDEDPEVIIGLLRSVMLLSLHREEIGDKFDQVKELLLECVTEGLLRK</sequence>
<dbReference type="GO" id="GO:0003677">
    <property type="term" value="F:DNA binding"/>
    <property type="evidence" value="ECO:0007669"/>
    <property type="project" value="UniProtKB-UniRule"/>
</dbReference>
<gene>
    <name evidence="4" type="ORF">PAALTS15_14736</name>
</gene>
<dbReference type="PROSITE" id="PS50977">
    <property type="entry name" value="HTH_TETR_2"/>
    <property type="match status" value="1"/>
</dbReference>
<dbReference type="PROSITE" id="PS01081">
    <property type="entry name" value="HTH_TETR_1"/>
    <property type="match status" value="1"/>
</dbReference>
<dbReference type="SUPFAM" id="SSF46689">
    <property type="entry name" value="Homeodomain-like"/>
    <property type="match status" value="1"/>
</dbReference>
<organism evidence="4 5">
    <name type="scientific">Paenibacillus alvei TS-15</name>
    <dbReference type="NCBI Taxonomy" id="1117108"/>
    <lineage>
        <taxon>Bacteria</taxon>
        <taxon>Bacillati</taxon>
        <taxon>Bacillota</taxon>
        <taxon>Bacilli</taxon>
        <taxon>Bacillales</taxon>
        <taxon>Paenibacillaceae</taxon>
        <taxon>Paenibacillus</taxon>
    </lineage>
</organism>
<accession>S9SQM9</accession>
<dbReference type="AlphaFoldDB" id="S9SQM9"/>
<feature type="domain" description="HTH tetR-type" evidence="3">
    <location>
        <begin position="1"/>
        <end position="54"/>
    </location>
</feature>
<dbReference type="PANTHER" id="PTHR43479">
    <property type="entry name" value="ACREF/ENVCD OPERON REPRESSOR-RELATED"/>
    <property type="match status" value="1"/>
</dbReference>
<feature type="DNA-binding region" description="H-T-H motif" evidence="2">
    <location>
        <begin position="17"/>
        <end position="36"/>
    </location>
</feature>
<dbReference type="InterPro" id="IPR009057">
    <property type="entry name" value="Homeodomain-like_sf"/>
</dbReference>
<dbReference type="InterPro" id="IPR023772">
    <property type="entry name" value="DNA-bd_HTH_TetR-type_CS"/>
</dbReference>
<dbReference type="InterPro" id="IPR050624">
    <property type="entry name" value="HTH-type_Tx_Regulator"/>
</dbReference>
<dbReference type="Gene3D" id="1.10.357.10">
    <property type="entry name" value="Tetracycline Repressor, domain 2"/>
    <property type="match status" value="1"/>
</dbReference>
<evidence type="ECO:0000256" key="2">
    <source>
        <dbReference type="PROSITE-ProRule" id="PRU00335"/>
    </source>
</evidence>
<proteinExistence type="predicted"/>
<comment type="caution">
    <text evidence="4">The sequence shown here is derived from an EMBL/GenBank/DDBJ whole genome shotgun (WGS) entry which is preliminary data.</text>
</comment>
<evidence type="ECO:0000313" key="4">
    <source>
        <dbReference type="EMBL" id="EPY06413.1"/>
    </source>
</evidence>
<evidence type="ECO:0000256" key="1">
    <source>
        <dbReference type="ARBA" id="ARBA00023125"/>
    </source>
</evidence>
<dbReference type="Proteomes" id="UP000015344">
    <property type="component" value="Unassembled WGS sequence"/>
</dbReference>
<keyword evidence="1 2" id="KW-0238">DNA-binding</keyword>
<name>S9SQM9_PAEAL</name>
<evidence type="ECO:0000313" key="5">
    <source>
        <dbReference type="Proteomes" id="UP000015344"/>
    </source>
</evidence>
<dbReference type="InterPro" id="IPR001647">
    <property type="entry name" value="HTH_TetR"/>
</dbReference>
<protein>
    <submittedName>
        <fullName evidence="4">Regulatory protein TetR</fullName>
    </submittedName>
</protein>